<gene>
    <name evidence="5" type="ORF">BCR41DRAFT_300726</name>
</gene>
<dbReference type="SMART" id="SM00164">
    <property type="entry name" value="TBC"/>
    <property type="match status" value="1"/>
</dbReference>
<dbReference type="FunFam" id="1.10.8.270:FF:000001">
    <property type="entry name" value="TBC1 domain family member 1"/>
    <property type="match status" value="1"/>
</dbReference>
<proteinExistence type="predicted"/>
<dbReference type="Gene3D" id="1.10.472.80">
    <property type="entry name" value="Ypt/Rab-GAP domain of gyp1p, domain 3"/>
    <property type="match status" value="1"/>
</dbReference>
<evidence type="ECO:0000256" key="2">
    <source>
        <dbReference type="ARBA" id="ARBA00023054"/>
    </source>
</evidence>
<dbReference type="PROSITE" id="PS50086">
    <property type="entry name" value="TBC_RABGAP"/>
    <property type="match status" value="1"/>
</dbReference>
<keyword evidence="6" id="KW-1185">Reference proteome</keyword>
<evidence type="ECO:0000313" key="6">
    <source>
        <dbReference type="Proteomes" id="UP000193648"/>
    </source>
</evidence>
<dbReference type="Gene3D" id="1.10.8.270">
    <property type="entry name" value="putative rabgap domain of human tbc1 domain family member 14 like domains"/>
    <property type="match status" value="1"/>
</dbReference>
<evidence type="ECO:0000256" key="1">
    <source>
        <dbReference type="ARBA" id="ARBA00022468"/>
    </source>
</evidence>
<dbReference type="STRING" id="64571.A0A1Y2GXY8"/>
<feature type="coiled-coil region" evidence="3">
    <location>
        <begin position="390"/>
        <end position="445"/>
    </location>
</feature>
<evidence type="ECO:0000259" key="4">
    <source>
        <dbReference type="PROSITE" id="PS50086"/>
    </source>
</evidence>
<dbReference type="OrthoDB" id="295078at2759"/>
<dbReference type="InterPro" id="IPR035969">
    <property type="entry name" value="Rab-GAP_TBC_sf"/>
</dbReference>
<dbReference type="FunCoup" id="A0A1Y2GXY8">
    <property type="interactions" value="2"/>
</dbReference>
<dbReference type="SUPFAM" id="SSF47923">
    <property type="entry name" value="Ypt/Rab-GAP domain of gyp1p"/>
    <property type="match status" value="2"/>
</dbReference>
<reference evidence="5 6" key="1">
    <citation type="submission" date="2016-07" db="EMBL/GenBank/DDBJ databases">
        <title>Pervasive Adenine N6-methylation of Active Genes in Fungi.</title>
        <authorList>
            <consortium name="DOE Joint Genome Institute"/>
            <person name="Mondo S.J."/>
            <person name="Dannebaum R.O."/>
            <person name="Kuo R.C."/>
            <person name="Labutti K."/>
            <person name="Haridas S."/>
            <person name="Kuo A."/>
            <person name="Salamov A."/>
            <person name="Ahrendt S.R."/>
            <person name="Lipzen A."/>
            <person name="Sullivan W."/>
            <person name="Andreopoulos W.B."/>
            <person name="Clum A."/>
            <person name="Lindquist E."/>
            <person name="Daum C."/>
            <person name="Ramamoorthy G.K."/>
            <person name="Gryganskyi A."/>
            <person name="Culley D."/>
            <person name="Magnuson J.K."/>
            <person name="James T.Y."/>
            <person name="O'Malley M.A."/>
            <person name="Stajich J.E."/>
            <person name="Spatafora J.W."/>
            <person name="Visel A."/>
            <person name="Grigoriev I.V."/>
        </authorList>
    </citation>
    <scope>NUCLEOTIDE SEQUENCE [LARGE SCALE GENOMIC DNA]</scope>
    <source>
        <strain evidence="5 6">NRRL 3116</strain>
    </source>
</reference>
<dbReference type="Pfam" id="PF23436">
    <property type="entry name" value="RabGap-TBC_2"/>
    <property type="match status" value="1"/>
</dbReference>
<name>A0A1Y2GXY8_9FUNG</name>
<feature type="coiled-coil region" evidence="3">
    <location>
        <begin position="312"/>
        <end position="346"/>
    </location>
</feature>
<accession>A0A1Y2GXY8</accession>
<organism evidence="5 6">
    <name type="scientific">Lobosporangium transversale</name>
    <dbReference type="NCBI Taxonomy" id="64571"/>
    <lineage>
        <taxon>Eukaryota</taxon>
        <taxon>Fungi</taxon>
        <taxon>Fungi incertae sedis</taxon>
        <taxon>Mucoromycota</taxon>
        <taxon>Mortierellomycotina</taxon>
        <taxon>Mortierellomycetes</taxon>
        <taxon>Mortierellales</taxon>
        <taxon>Mortierellaceae</taxon>
        <taxon>Lobosporangium</taxon>
    </lineage>
</organism>
<dbReference type="InterPro" id="IPR050302">
    <property type="entry name" value="Rab_GAP_TBC_domain"/>
</dbReference>
<keyword evidence="1" id="KW-0343">GTPase activation</keyword>
<evidence type="ECO:0000313" key="5">
    <source>
        <dbReference type="EMBL" id="ORZ27147.1"/>
    </source>
</evidence>
<dbReference type="AlphaFoldDB" id="A0A1Y2GXY8"/>
<sequence length="449" mass="51933">MDRVLGHAKEESVGEDVDWDYWGSLMHDYDGVVKKNPKQLTLMIQKGVPPALRGLIWQILAQSKNPQLEADYAELLKATSLHEKQINRDMSRTFPNHEYFQAEGLGQESLFNVVKAYSLYDSEVGYCQGLSFVVGPLLLNMPDEEAFCLLVRMMKSYDMRGHFTPDMSTLQLRLYQFEQLMEETVPLVYKHFQNQGIRSTMYASQWFMTLFAYKFPLDLVFRIYDILFVEGVESLLRFGIALLKANHDQILHHDFEALVDFLKNGLFEYYKVTTTLFVQDAFNVKVTPKKLAQYAQKHAAMIQKQQAEIAAEESLRESNRHLSAEVRRLEATVHTLNKEHVELAKELITRKMEMAQLQDKNDVLSQKVIDLTKIVDSQAKEVEDRLKGEIQSVMERNLELTRKNEQLEDQCASLENMLIETKMKYAASEDQRDALTRKLADLRKALGVV</sequence>
<dbReference type="PANTHER" id="PTHR47219:SF9">
    <property type="entry name" value="GTPASE ACTIVATING PROTEIN AND CENTROSOME-ASSOCIATED, ISOFORM B"/>
    <property type="match status" value="1"/>
</dbReference>
<comment type="caution">
    <text evidence="5">The sequence shown here is derived from an EMBL/GenBank/DDBJ whole genome shotgun (WGS) entry which is preliminary data.</text>
</comment>
<dbReference type="EMBL" id="MCFF01000005">
    <property type="protein sequence ID" value="ORZ27147.1"/>
    <property type="molecule type" value="Genomic_DNA"/>
</dbReference>
<keyword evidence="2 3" id="KW-0175">Coiled coil</keyword>
<dbReference type="Gene3D" id="1.10.10.750">
    <property type="entry name" value="Ypt/Rab-GAP domain of gyp1p, domain 1"/>
    <property type="match status" value="1"/>
</dbReference>
<evidence type="ECO:0000256" key="3">
    <source>
        <dbReference type="SAM" id="Coils"/>
    </source>
</evidence>
<dbReference type="Proteomes" id="UP000193648">
    <property type="component" value="Unassembled WGS sequence"/>
</dbReference>
<dbReference type="InterPro" id="IPR000195">
    <property type="entry name" value="Rab-GAP-TBC_dom"/>
</dbReference>
<dbReference type="GO" id="GO:0005096">
    <property type="term" value="F:GTPase activator activity"/>
    <property type="evidence" value="ECO:0007669"/>
    <property type="project" value="UniProtKB-KW"/>
</dbReference>
<dbReference type="FunFam" id="1.10.10.750:FF:000003">
    <property type="entry name" value="GTPase activating protein (Evi5)"/>
    <property type="match status" value="1"/>
</dbReference>
<dbReference type="RefSeq" id="XP_021884894.1">
    <property type="nucleotide sequence ID" value="XM_022020589.1"/>
</dbReference>
<protein>
    <submittedName>
        <fullName evidence="5">Rab-GTPase-TBC domain-domain-containing protein</fullName>
    </submittedName>
</protein>
<dbReference type="FunFam" id="1.10.472.80:FF:000027">
    <property type="entry name" value="GTPase activating protein (Evi5)"/>
    <property type="match status" value="1"/>
</dbReference>
<dbReference type="GeneID" id="33562433"/>
<dbReference type="PANTHER" id="PTHR47219">
    <property type="entry name" value="RAB GTPASE-ACTIVATING PROTEIN 1-LIKE"/>
    <property type="match status" value="1"/>
</dbReference>
<feature type="domain" description="Rab-GAP TBC" evidence="4">
    <location>
        <begin position="47"/>
        <end position="231"/>
    </location>
</feature>
<dbReference type="InParanoid" id="A0A1Y2GXY8"/>
<dbReference type="GO" id="GO:0031267">
    <property type="term" value="F:small GTPase binding"/>
    <property type="evidence" value="ECO:0007669"/>
    <property type="project" value="TreeGrafter"/>
</dbReference>